<dbReference type="PANTHER" id="PTHR21327:SF47">
    <property type="entry name" value="GTP CYCLOHYDROLASE II DOMAIN-CONTAINING PROTEIN"/>
    <property type="match status" value="1"/>
</dbReference>
<organism evidence="11 12">
    <name type="scientific">Tetradesmus obliquus</name>
    <name type="common">Green alga</name>
    <name type="synonym">Acutodesmus obliquus</name>
    <dbReference type="NCBI Taxonomy" id="3088"/>
    <lineage>
        <taxon>Eukaryota</taxon>
        <taxon>Viridiplantae</taxon>
        <taxon>Chlorophyta</taxon>
        <taxon>core chlorophytes</taxon>
        <taxon>Chlorophyceae</taxon>
        <taxon>CS clade</taxon>
        <taxon>Sphaeropleales</taxon>
        <taxon>Scenedesmaceae</taxon>
        <taxon>Tetradesmus</taxon>
    </lineage>
</organism>
<dbReference type="EC" id="3.5.4.25" evidence="3"/>
<dbReference type="InterPro" id="IPR032677">
    <property type="entry name" value="GTP_cyclohydro_II"/>
</dbReference>
<accession>A0ABY8TLD6</accession>
<keyword evidence="4" id="KW-0686">Riboflavin biosynthesis</keyword>
<keyword evidence="7" id="KW-0342">GTP-binding</keyword>
<comment type="catalytic activity">
    <reaction evidence="8">
        <text>GTP + 4 H2O = 2,5-diamino-6-hydroxy-4-(5-phosphoribosylamino)-pyrimidine + formate + 2 phosphate + 3 H(+)</text>
        <dbReference type="Rhea" id="RHEA:23704"/>
        <dbReference type="ChEBI" id="CHEBI:15377"/>
        <dbReference type="ChEBI" id="CHEBI:15378"/>
        <dbReference type="ChEBI" id="CHEBI:15740"/>
        <dbReference type="ChEBI" id="CHEBI:37565"/>
        <dbReference type="ChEBI" id="CHEBI:43474"/>
        <dbReference type="ChEBI" id="CHEBI:58614"/>
        <dbReference type="EC" id="3.5.4.25"/>
    </reaction>
</comment>
<evidence type="ECO:0000256" key="6">
    <source>
        <dbReference type="ARBA" id="ARBA00022801"/>
    </source>
</evidence>
<dbReference type="InterPro" id="IPR036144">
    <property type="entry name" value="RibA-like_sf"/>
</dbReference>
<evidence type="ECO:0000313" key="11">
    <source>
        <dbReference type="EMBL" id="WIA09928.1"/>
    </source>
</evidence>
<sequence>MSDQAGISASSAGASKSAPIREDLVKTRFIAETLLPTRHGNFRLRGYKHSLDGGITFTEPTAIICGEVEGRSDVPVRVHDACFTSEVLGSLKCDCAEQLELALKFIQAQGVGMVIYLQQEGRGIGLANKIAAYALQEQGLDTVDANRALGLPDDCREYTSVRNILRDLGVRSVQLMTNNPRKLGVLGQLGVAISGRIPCQVQAGEHNQGYLSAKRERMDHLLDGSWCYWNHDGEPSQPSSAALSEGGMGLPQGLQDAKGSSSSPALASHTVAMDEDDDGGDDSSSSSSSSSQSAVLINGSSSSSSSSSGGAV</sequence>
<dbReference type="Gene3D" id="3.40.50.10990">
    <property type="entry name" value="GTP cyclohydrolase II"/>
    <property type="match status" value="1"/>
</dbReference>
<evidence type="ECO:0000313" key="12">
    <source>
        <dbReference type="Proteomes" id="UP001244341"/>
    </source>
</evidence>
<feature type="compositionally biased region" description="Low complexity" evidence="9">
    <location>
        <begin position="299"/>
        <end position="312"/>
    </location>
</feature>
<comment type="pathway">
    <text evidence="1">Cofactor biosynthesis; riboflavin biosynthesis.</text>
</comment>
<dbReference type="EMBL" id="CP126209">
    <property type="protein sequence ID" value="WIA09928.1"/>
    <property type="molecule type" value="Genomic_DNA"/>
</dbReference>
<proteinExistence type="inferred from homology"/>
<dbReference type="HAMAP" id="MF_00179">
    <property type="entry name" value="RibA"/>
    <property type="match status" value="1"/>
</dbReference>
<evidence type="ECO:0000256" key="7">
    <source>
        <dbReference type="ARBA" id="ARBA00023134"/>
    </source>
</evidence>
<keyword evidence="5" id="KW-0547">Nucleotide-binding</keyword>
<evidence type="ECO:0000256" key="5">
    <source>
        <dbReference type="ARBA" id="ARBA00022741"/>
    </source>
</evidence>
<gene>
    <name evidence="11" type="ORF">OEZ85_010142</name>
</gene>
<evidence type="ECO:0000256" key="1">
    <source>
        <dbReference type="ARBA" id="ARBA00005104"/>
    </source>
</evidence>
<dbReference type="PANTHER" id="PTHR21327">
    <property type="entry name" value="GTP CYCLOHYDROLASE II-RELATED"/>
    <property type="match status" value="1"/>
</dbReference>
<dbReference type="Proteomes" id="UP001244341">
    <property type="component" value="Chromosome 2b"/>
</dbReference>
<evidence type="ECO:0000256" key="4">
    <source>
        <dbReference type="ARBA" id="ARBA00022619"/>
    </source>
</evidence>
<evidence type="ECO:0000259" key="10">
    <source>
        <dbReference type="Pfam" id="PF00925"/>
    </source>
</evidence>
<evidence type="ECO:0000256" key="8">
    <source>
        <dbReference type="ARBA" id="ARBA00049295"/>
    </source>
</evidence>
<evidence type="ECO:0000256" key="9">
    <source>
        <dbReference type="SAM" id="MobiDB-lite"/>
    </source>
</evidence>
<dbReference type="SUPFAM" id="SSF142695">
    <property type="entry name" value="RibA-like"/>
    <property type="match status" value="1"/>
</dbReference>
<keyword evidence="6" id="KW-0378">Hydrolase</keyword>
<name>A0ABY8TLD6_TETOB</name>
<feature type="domain" description="GTP cyclohydrolase II" evidence="10">
    <location>
        <begin position="31"/>
        <end position="198"/>
    </location>
</feature>
<evidence type="ECO:0000256" key="3">
    <source>
        <dbReference type="ARBA" id="ARBA00012762"/>
    </source>
</evidence>
<reference evidence="11 12" key="1">
    <citation type="submission" date="2023-05" db="EMBL/GenBank/DDBJ databases">
        <title>A 100% complete, gapless, phased diploid assembly of the Scenedesmus obliquus UTEX 3031 genome.</title>
        <authorList>
            <person name="Biondi T.C."/>
            <person name="Hanschen E.R."/>
            <person name="Kwon T."/>
            <person name="Eng W."/>
            <person name="Kruse C.P.S."/>
            <person name="Koehler S.I."/>
            <person name="Kunde Y."/>
            <person name="Gleasner C.D."/>
            <person name="You Mak K.T."/>
            <person name="Polle J."/>
            <person name="Hovde B.T."/>
            <person name="Starkenburg S.R."/>
        </authorList>
    </citation>
    <scope>NUCLEOTIDE SEQUENCE [LARGE SCALE GENOMIC DNA]</scope>
    <source>
        <strain evidence="11 12">DOE0152z</strain>
    </source>
</reference>
<dbReference type="Pfam" id="PF00925">
    <property type="entry name" value="GTP_cyclohydro2"/>
    <property type="match status" value="1"/>
</dbReference>
<dbReference type="NCBIfam" id="NF001591">
    <property type="entry name" value="PRK00393.1"/>
    <property type="match status" value="1"/>
</dbReference>
<comment type="similarity">
    <text evidence="2">In the C-terminal section; belongs to the GTP cyclohydrolase II family.</text>
</comment>
<feature type="region of interest" description="Disordered" evidence="9">
    <location>
        <begin position="235"/>
        <end position="312"/>
    </location>
</feature>
<keyword evidence="12" id="KW-1185">Reference proteome</keyword>
<dbReference type="CDD" id="cd00641">
    <property type="entry name" value="GTP_cyclohydro2"/>
    <property type="match status" value="1"/>
</dbReference>
<protein>
    <recommendedName>
        <fullName evidence="3">GTP cyclohydrolase II</fullName>
        <ecNumber evidence="3">3.5.4.25</ecNumber>
    </recommendedName>
</protein>
<dbReference type="InterPro" id="IPR000926">
    <property type="entry name" value="RibA"/>
</dbReference>
<feature type="compositionally biased region" description="Low complexity" evidence="9">
    <location>
        <begin position="282"/>
        <end position="291"/>
    </location>
</feature>
<evidence type="ECO:0000256" key="2">
    <source>
        <dbReference type="ARBA" id="ARBA00008976"/>
    </source>
</evidence>